<name>A0AAE0LLX1_9CHLO</name>
<comment type="caution">
    <text evidence="2">The sequence shown here is derived from an EMBL/GenBank/DDBJ whole genome shotgun (WGS) entry which is preliminary data.</text>
</comment>
<organism evidence="2 3">
    <name type="scientific">Cymbomonas tetramitiformis</name>
    <dbReference type="NCBI Taxonomy" id="36881"/>
    <lineage>
        <taxon>Eukaryota</taxon>
        <taxon>Viridiplantae</taxon>
        <taxon>Chlorophyta</taxon>
        <taxon>Pyramimonadophyceae</taxon>
        <taxon>Pyramimonadales</taxon>
        <taxon>Pyramimonadaceae</taxon>
        <taxon>Cymbomonas</taxon>
    </lineage>
</organism>
<proteinExistence type="predicted"/>
<reference evidence="2 3" key="1">
    <citation type="journal article" date="2015" name="Genome Biol. Evol.">
        <title>Comparative Genomics of a Bacterivorous Green Alga Reveals Evolutionary Causalities and Consequences of Phago-Mixotrophic Mode of Nutrition.</title>
        <authorList>
            <person name="Burns J.A."/>
            <person name="Paasch A."/>
            <person name="Narechania A."/>
            <person name="Kim E."/>
        </authorList>
    </citation>
    <scope>NUCLEOTIDE SEQUENCE [LARGE SCALE GENOMIC DNA]</scope>
    <source>
        <strain evidence="2 3">PLY_AMNH</strain>
    </source>
</reference>
<dbReference type="AlphaFoldDB" id="A0AAE0LLX1"/>
<gene>
    <name evidence="2" type="ORF">CYMTET_2895</name>
</gene>
<keyword evidence="3" id="KW-1185">Reference proteome</keyword>
<evidence type="ECO:0000256" key="1">
    <source>
        <dbReference type="SAM" id="SignalP"/>
    </source>
</evidence>
<dbReference type="Proteomes" id="UP001190700">
    <property type="component" value="Unassembled WGS sequence"/>
</dbReference>
<keyword evidence="1" id="KW-0732">Signal</keyword>
<evidence type="ECO:0000313" key="2">
    <source>
        <dbReference type="EMBL" id="KAK3289670.1"/>
    </source>
</evidence>
<dbReference type="EMBL" id="LGRX02000062">
    <property type="protein sequence ID" value="KAK3289670.1"/>
    <property type="molecule type" value="Genomic_DNA"/>
</dbReference>
<protein>
    <submittedName>
        <fullName evidence="2">Uncharacterized protein</fullName>
    </submittedName>
</protein>
<feature type="chain" id="PRO_5041991076" evidence="1">
    <location>
        <begin position="23"/>
        <end position="155"/>
    </location>
</feature>
<sequence length="155" mass="18105">MRTFVRCLCVAVCVFLFQEVATNQVGRSLAANWPEGDFEEMDEHEGGYHAFREWRRAHKAGEVTHAFSGSRCDISHSAIPSSHKDFWNTFPCSGQKEMLCCPLACLTLSLQFFFFDLMLEALRKWKFICRQERRLTTSKPDPYPRLRLNFYEGKH</sequence>
<feature type="signal peptide" evidence="1">
    <location>
        <begin position="1"/>
        <end position="22"/>
    </location>
</feature>
<evidence type="ECO:0000313" key="3">
    <source>
        <dbReference type="Proteomes" id="UP001190700"/>
    </source>
</evidence>
<accession>A0AAE0LLX1</accession>